<evidence type="ECO:0000256" key="3">
    <source>
        <dbReference type="ARBA" id="ARBA00022448"/>
    </source>
</evidence>
<comment type="caution">
    <text evidence="8">The sequence shown here is derived from an EMBL/GenBank/DDBJ whole genome shotgun (WGS) entry which is preliminary data.</text>
</comment>
<dbReference type="GO" id="GO:0005774">
    <property type="term" value="C:vacuolar membrane"/>
    <property type="evidence" value="ECO:0007669"/>
    <property type="project" value="TreeGrafter"/>
</dbReference>
<evidence type="ECO:0000256" key="2">
    <source>
        <dbReference type="ARBA" id="ARBA00010050"/>
    </source>
</evidence>
<keyword evidence="9" id="KW-1185">Reference proteome</keyword>
<keyword evidence="4 7" id="KW-0931">ER-Golgi transport</keyword>
<evidence type="ECO:0000313" key="8">
    <source>
        <dbReference type="EMBL" id="KAK5781608.1"/>
    </source>
</evidence>
<evidence type="ECO:0000256" key="6">
    <source>
        <dbReference type="ARBA" id="ARBA00023136"/>
    </source>
</evidence>
<dbReference type="PRINTS" id="PR00448">
    <property type="entry name" value="NSFATTACHMNT"/>
</dbReference>
<comment type="subcellular location">
    <subcellularLocation>
        <location evidence="1 7">Membrane</location>
        <topology evidence="1 7">Peripheral membrane protein</topology>
    </subcellularLocation>
</comment>
<dbReference type="PANTHER" id="PTHR13768">
    <property type="entry name" value="SOLUBLE NSF ATTACHMENT PROTEIN SNAP"/>
    <property type="match status" value="1"/>
</dbReference>
<dbReference type="GO" id="GO:0035494">
    <property type="term" value="P:SNARE complex disassembly"/>
    <property type="evidence" value="ECO:0007669"/>
    <property type="project" value="TreeGrafter"/>
</dbReference>
<evidence type="ECO:0000256" key="5">
    <source>
        <dbReference type="ARBA" id="ARBA00022927"/>
    </source>
</evidence>
<evidence type="ECO:0000256" key="1">
    <source>
        <dbReference type="ARBA" id="ARBA00004170"/>
    </source>
</evidence>
<keyword evidence="6 7" id="KW-0472">Membrane</keyword>
<comment type="similarity">
    <text evidence="2 7">Belongs to the SNAP family.</text>
</comment>
<organism evidence="8 9">
    <name type="scientific">Arxiozyma heterogenica</name>
    <dbReference type="NCBI Taxonomy" id="278026"/>
    <lineage>
        <taxon>Eukaryota</taxon>
        <taxon>Fungi</taxon>
        <taxon>Dikarya</taxon>
        <taxon>Ascomycota</taxon>
        <taxon>Saccharomycotina</taxon>
        <taxon>Saccharomycetes</taxon>
        <taxon>Saccharomycetales</taxon>
        <taxon>Saccharomycetaceae</taxon>
        <taxon>Arxiozyma</taxon>
    </lineage>
</organism>
<dbReference type="AlphaFoldDB" id="A0AAN7WPM4"/>
<evidence type="ECO:0008006" key="10">
    <source>
        <dbReference type="Google" id="ProtNLM"/>
    </source>
</evidence>
<comment type="function">
    <text evidence="7">Required for vesicular transport between the endoplasmic reticulum and the Golgi apparatus.</text>
</comment>
<dbReference type="Proteomes" id="UP001306508">
    <property type="component" value="Unassembled WGS sequence"/>
</dbReference>
<gene>
    <name evidence="8" type="ORF">RI543_000790</name>
</gene>
<protein>
    <recommendedName>
        <fullName evidence="10">TPR-like protein</fullName>
    </recommendedName>
</protein>
<dbReference type="CDD" id="cd15832">
    <property type="entry name" value="SNAP"/>
    <property type="match status" value="1"/>
</dbReference>
<dbReference type="GO" id="GO:0019905">
    <property type="term" value="F:syntaxin binding"/>
    <property type="evidence" value="ECO:0007669"/>
    <property type="project" value="TreeGrafter"/>
</dbReference>
<dbReference type="EMBL" id="JAWIZZ010000031">
    <property type="protein sequence ID" value="KAK5781608.1"/>
    <property type="molecule type" value="Genomic_DNA"/>
</dbReference>
<evidence type="ECO:0000256" key="7">
    <source>
        <dbReference type="RuleBase" id="RU367013"/>
    </source>
</evidence>
<dbReference type="GO" id="GO:0031201">
    <property type="term" value="C:SNARE complex"/>
    <property type="evidence" value="ECO:0007669"/>
    <property type="project" value="TreeGrafter"/>
</dbReference>
<evidence type="ECO:0000313" key="9">
    <source>
        <dbReference type="Proteomes" id="UP001306508"/>
    </source>
</evidence>
<accession>A0AAN7WPM4</accession>
<dbReference type="GO" id="GO:0005483">
    <property type="term" value="F:soluble NSF attachment protein activity"/>
    <property type="evidence" value="ECO:0007669"/>
    <property type="project" value="UniProtKB-ARBA"/>
</dbReference>
<proteinExistence type="inferred from homology"/>
<evidence type="ECO:0000256" key="4">
    <source>
        <dbReference type="ARBA" id="ARBA00022892"/>
    </source>
</evidence>
<keyword evidence="3 7" id="KW-0813">Transport</keyword>
<dbReference type="SUPFAM" id="SSF48452">
    <property type="entry name" value="TPR-like"/>
    <property type="match status" value="1"/>
</dbReference>
<dbReference type="PANTHER" id="PTHR13768:SF8">
    <property type="entry name" value="ALPHA-SOLUBLE NSF ATTACHMENT PROTEIN"/>
    <property type="match status" value="1"/>
</dbReference>
<sequence length="292" mass="32982">MSTPEELLSRAEKKGQPTTGFLKWFSGDQSYKYEEASDLCIQAANIYKLQKNLKLAGDSFVKAAVFQLKAGNEDDAGNIYIDSYKSYKSSGDSLLAIESLKEAVDLFTKRGQFRRSANFKFELGEMYETDLNDYPNAIGEYELAGEWYEQDQAVALANKSWLKCADLMALSGDYIKASDKYSKLISNSIGNKMSQWSLKDYYLKKAICQLAATDSVAAARTLNEAMNEDPNFNGSRECQLLGDIIEAYNERDSEKLSSVAFEYDKFSKLDKWKTTMLLKVKENISEDEDDLL</sequence>
<reference evidence="9" key="1">
    <citation type="submission" date="2023-07" db="EMBL/GenBank/DDBJ databases">
        <title>A draft genome of Kazachstania heterogenica Y-27499.</title>
        <authorList>
            <person name="Donic C."/>
            <person name="Kralova J.S."/>
            <person name="Fidel L."/>
            <person name="Ben-Dor S."/>
            <person name="Jung S."/>
        </authorList>
    </citation>
    <scope>NUCLEOTIDE SEQUENCE [LARGE SCALE GENOMIC DNA]</scope>
    <source>
        <strain evidence="9">Y27499</strain>
    </source>
</reference>
<dbReference type="InterPro" id="IPR011990">
    <property type="entry name" value="TPR-like_helical_dom_sf"/>
</dbReference>
<dbReference type="Pfam" id="PF14938">
    <property type="entry name" value="SNAP"/>
    <property type="match status" value="1"/>
</dbReference>
<keyword evidence="5 7" id="KW-0653">Protein transport</keyword>
<dbReference type="GO" id="GO:0006886">
    <property type="term" value="P:intracellular protein transport"/>
    <property type="evidence" value="ECO:0007669"/>
    <property type="project" value="UniProtKB-UniRule"/>
</dbReference>
<dbReference type="Gene3D" id="1.25.40.10">
    <property type="entry name" value="Tetratricopeptide repeat domain"/>
    <property type="match status" value="1"/>
</dbReference>
<dbReference type="FunFam" id="1.25.40.10:FF:000049">
    <property type="entry name" value="Alpha-soluble NSF attachment protein-like"/>
    <property type="match status" value="1"/>
</dbReference>
<dbReference type="InterPro" id="IPR000744">
    <property type="entry name" value="NSF_attach"/>
</dbReference>
<name>A0AAN7WPM4_9SACH</name>